<evidence type="ECO:0000256" key="15">
    <source>
        <dbReference type="ARBA" id="ARBA00023163"/>
    </source>
</evidence>
<dbReference type="GO" id="GO:0046872">
    <property type="term" value="F:metal ion binding"/>
    <property type="evidence" value="ECO:0007669"/>
    <property type="project" value="UniProtKB-KW"/>
</dbReference>
<reference evidence="19" key="1">
    <citation type="submission" date="2024-06" db="EMBL/GenBank/DDBJ databases">
        <authorList>
            <person name="Ryan C."/>
        </authorList>
    </citation>
    <scope>NUCLEOTIDE SEQUENCE [LARGE SCALE GENOMIC DNA]</scope>
</reference>
<evidence type="ECO:0000256" key="10">
    <source>
        <dbReference type="ARBA" id="ARBA00022723"/>
    </source>
</evidence>
<dbReference type="InterPro" id="IPR036397">
    <property type="entry name" value="RNaseH_sf"/>
</dbReference>
<keyword evidence="14" id="KW-0805">Transcription regulation</keyword>
<dbReference type="EC" id="3.1.13.4" evidence="7"/>
<evidence type="ECO:0000256" key="13">
    <source>
        <dbReference type="ARBA" id="ARBA00022884"/>
    </source>
</evidence>
<organism evidence="18 19">
    <name type="scientific">Urochloa decumbens</name>
    <dbReference type="NCBI Taxonomy" id="240449"/>
    <lineage>
        <taxon>Eukaryota</taxon>
        <taxon>Viridiplantae</taxon>
        <taxon>Streptophyta</taxon>
        <taxon>Embryophyta</taxon>
        <taxon>Tracheophyta</taxon>
        <taxon>Spermatophyta</taxon>
        <taxon>Magnoliopsida</taxon>
        <taxon>Liliopsida</taxon>
        <taxon>Poales</taxon>
        <taxon>Poaceae</taxon>
        <taxon>PACMAD clade</taxon>
        <taxon>Panicoideae</taxon>
        <taxon>Panicodae</taxon>
        <taxon>Paniceae</taxon>
        <taxon>Melinidinae</taxon>
        <taxon>Urochloa</taxon>
    </lineage>
</organism>
<dbReference type="Pfam" id="PF04857">
    <property type="entry name" value="CAF1"/>
    <property type="match status" value="1"/>
</dbReference>
<evidence type="ECO:0000256" key="3">
    <source>
        <dbReference type="ARBA" id="ARBA00004123"/>
    </source>
</evidence>
<dbReference type="Gene3D" id="3.30.420.10">
    <property type="entry name" value="Ribonuclease H-like superfamily/Ribonuclease H"/>
    <property type="match status" value="1"/>
</dbReference>
<evidence type="ECO:0000256" key="1">
    <source>
        <dbReference type="ARBA" id="ARBA00001663"/>
    </source>
</evidence>
<evidence type="ECO:0000256" key="8">
    <source>
        <dbReference type="ARBA" id="ARBA00022490"/>
    </source>
</evidence>
<dbReference type="FunFam" id="3.30.420.10:FF:000067">
    <property type="entry name" value="Putative CCR4-associated factor 1 11"/>
    <property type="match status" value="1"/>
</dbReference>
<keyword evidence="9" id="KW-0540">Nuclease</keyword>
<dbReference type="SUPFAM" id="SSF53098">
    <property type="entry name" value="Ribonuclease H-like"/>
    <property type="match status" value="1"/>
</dbReference>
<protein>
    <recommendedName>
        <fullName evidence="7">poly(A)-specific ribonuclease</fullName>
        <ecNumber evidence="7">3.1.13.4</ecNumber>
    </recommendedName>
</protein>
<dbReference type="EMBL" id="OZ075113">
    <property type="protein sequence ID" value="CAL5022428.1"/>
    <property type="molecule type" value="Genomic_DNA"/>
</dbReference>
<evidence type="ECO:0000256" key="5">
    <source>
        <dbReference type="ARBA" id="ARBA00008372"/>
    </source>
</evidence>
<keyword evidence="8" id="KW-0963">Cytoplasm</keyword>
<comment type="function">
    <text evidence="17">Ubiquitous transcription factor required for a diverse set of processes. It is a component of the CCR4 complex involved in the control of gene expression.</text>
</comment>
<keyword evidence="12" id="KW-0269">Exonuclease</keyword>
<reference evidence="18 19" key="2">
    <citation type="submission" date="2024-10" db="EMBL/GenBank/DDBJ databases">
        <authorList>
            <person name="Ryan C."/>
        </authorList>
    </citation>
    <scope>NUCLEOTIDE SEQUENCE [LARGE SCALE GENOMIC DNA]</scope>
</reference>
<evidence type="ECO:0000256" key="16">
    <source>
        <dbReference type="ARBA" id="ARBA00023242"/>
    </source>
</evidence>
<evidence type="ECO:0000256" key="9">
    <source>
        <dbReference type="ARBA" id="ARBA00022722"/>
    </source>
</evidence>
<keyword evidence="13" id="KW-0694">RNA-binding</keyword>
<keyword evidence="19" id="KW-1185">Reference proteome</keyword>
<dbReference type="InterPro" id="IPR012337">
    <property type="entry name" value="RNaseH-like_sf"/>
</dbReference>
<dbReference type="AlphaFoldDB" id="A0ABC9CLX3"/>
<evidence type="ECO:0000313" key="19">
    <source>
        <dbReference type="Proteomes" id="UP001497457"/>
    </source>
</evidence>
<keyword evidence="11" id="KW-0378">Hydrolase</keyword>
<keyword evidence="16" id="KW-0539">Nucleus</keyword>
<dbReference type="Proteomes" id="UP001497457">
    <property type="component" value="Chromosome 3rd"/>
</dbReference>
<dbReference type="InterPro" id="IPR039637">
    <property type="entry name" value="CNOT7/CNOT8/Pop2"/>
</dbReference>
<evidence type="ECO:0000256" key="12">
    <source>
        <dbReference type="ARBA" id="ARBA00022839"/>
    </source>
</evidence>
<dbReference type="GO" id="GO:0004535">
    <property type="term" value="F:poly(A)-specific ribonuclease activity"/>
    <property type="evidence" value="ECO:0007669"/>
    <property type="project" value="UniProtKB-EC"/>
</dbReference>
<keyword evidence="10" id="KW-0479">Metal-binding</keyword>
<dbReference type="GO" id="GO:0005634">
    <property type="term" value="C:nucleus"/>
    <property type="evidence" value="ECO:0007669"/>
    <property type="project" value="UniProtKB-SubCell"/>
</dbReference>
<evidence type="ECO:0000256" key="11">
    <source>
        <dbReference type="ARBA" id="ARBA00022801"/>
    </source>
</evidence>
<keyword evidence="15" id="KW-0804">Transcription</keyword>
<dbReference type="GO" id="GO:0003723">
    <property type="term" value="F:RNA binding"/>
    <property type="evidence" value="ECO:0007669"/>
    <property type="project" value="UniProtKB-KW"/>
</dbReference>
<proteinExistence type="inferred from homology"/>
<evidence type="ECO:0000256" key="4">
    <source>
        <dbReference type="ARBA" id="ARBA00004496"/>
    </source>
</evidence>
<evidence type="ECO:0000256" key="6">
    <source>
        <dbReference type="ARBA" id="ARBA00011757"/>
    </source>
</evidence>
<evidence type="ECO:0000256" key="7">
    <source>
        <dbReference type="ARBA" id="ARBA00012161"/>
    </source>
</evidence>
<dbReference type="GO" id="GO:0005737">
    <property type="term" value="C:cytoplasm"/>
    <property type="evidence" value="ECO:0007669"/>
    <property type="project" value="UniProtKB-SubCell"/>
</dbReference>
<comment type="cofactor">
    <cofactor evidence="2">
        <name>a divalent metal cation</name>
        <dbReference type="ChEBI" id="CHEBI:60240"/>
    </cofactor>
</comment>
<dbReference type="InterPro" id="IPR006941">
    <property type="entry name" value="RNase_CAF1"/>
</dbReference>
<evidence type="ECO:0000256" key="17">
    <source>
        <dbReference type="ARBA" id="ARBA00025148"/>
    </source>
</evidence>
<sequence>MFRHGPPRPPCCAGAPPTFPYPPPPYGTVPYFGAVAAVRPHPPPYPRAVQLQSVTAVNSDAELNLIASLLPHYTYVTVDTEYPGTVHRPAAGKRDSDLTADERYALLRANADELPIVQLGVTLCDEHGNLPVVVDYATGLHAERAWEFNFSDFDVASHRHAPQSVEFLRSQGIDFERARWCGVNSAAFADKLAAILAAPRANDRELTWVAFGGAYDMAYLVKMLGGGQPLPETREGFLARVRELLGGRVFDAKYMAEHCGRGDLRGVGLRSVAANLGVPRPIVEPPCLAGPKCLTACRIHTVLRMHVLPQDAVAGYEGIIDGLQ</sequence>
<comment type="subunit">
    <text evidence="6">Component of the CCR4-NOT complex, at least composed of CRR4 and CAF1 proteins.</text>
</comment>
<evidence type="ECO:0000313" key="18">
    <source>
        <dbReference type="EMBL" id="CAL5022428.1"/>
    </source>
</evidence>
<comment type="similarity">
    <text evidence="5">Belongs to the CAF1 family.</text>
</comment>
<comment type="catalytic activity">
    <reaction evidence="1">
        <text>Exonucleolytic cleavage of poly(A) to 5'-AMP.</text>
        <dbReference type="EC" id="3.1.13.4"/>
    </reaction>
</comment>
<name>A0ABC9CLX3_9POAL</name>
<evidence type="ECO:0000256" key="14">
    <source>
        <dbReference type="ARBA" id="ARBA00023015"/>
    </source>
</evidence>
<gene>
    <name evidence="18" type="ORF">URODEC1_LOCUS76475</name>
</gene>
<comment type="subcellular location">
    <subcellularLocation>
        <location evidence="4">Cytoplasm</location>
    </subcellularLocation>
    <subcellularLocation>
        <location evidence="3">Nucleus</location>
    </subcellularLocation>
</comment>
<evidence type="ECO:0000256" key="2">
    <source>
        <dbReference type="ARBA" id="ARBA00001968"/>
    </source>
</evidence>
<accession>A0ABC9CLX3</accession>
<dbReference type="PANTHER" id="PTHR10797">
    <property type="entry name" value="CCR4-NOT TRANSCRIPTION COMPLEX SUBUNIT"/>
    <property type="match status" value="1"/>
</dbReference>